<proteinExistence type="inferred from homology"/>
<dbReference type="PANTHER" id="PTHR11932">
    <property type="entry name" value="CULLIN"/>
    <property type="match status" value="1"/>
</dbReference>
<dbReference type="OMA" id="GANCINR"/>
<dbReference type="EMBL" id="CAQQ02110787">
    <property type="status" value="NOT_ANNOTATED_CDS"/>
    <property type="molecule type" value="Genomic_DNA"/>
</dbReference>
<accession>T1GRJ4</accession>
<dbReference type="Pfam" id="PF00888">
    <property type="entry name" value="Cullin"/>
    <property type="match status" value="1"/>
</dbReference>
<evidence type="ECO:0000256" key="1">
    <source>
        <dbReference type="ARBA" id="ARBA00006019"/>
    </source>
</evidence>
<sequence>GRSSQQPYSSGGGVSSSGGGAQLVGFELYKRLRAFLEDHLNLLLERSKNLVKEDVLKFYTDEWEGYRFSSNVLNNVCRYLNLHWAKRERDEGRKDIYEIYQLALLTWKTFMFEKLNMQVSPAVLELIEKERNNDQINSSLISGVISSYVELGFDDESNGNVQSGSVGSGSDLRVGSVSSLGGNDSNGNLSSQNSKNIPNLSVYKQNFENRFLADTESFYLRESDSFLRQNSVSEYMKRVEQRLAEENKRVQLYLHESTKTPLANCCEK</sequence>
<dbReference type="InterPro" id="IPR001373">
    <property type="entry name" value="Cullin_N"/>
</dbReference>
<dbReference type="InterPro" id="IPR016159">
    <property type="entry name" value="Cullin_repeat-like_dom_sf"/>
</dbReference>
<name>T1GRJ4_MEGSC</name>
<comment type="similarity">
    <text evidence="1">Belongs to the cullin family.</text>
</comment>
<dbReference type="AlphaFoldDB" id="T1GRJ4"/>
<reference evidence="4" key="1">
    <citation type="submission" date="2013-02" db="EMBL/GenBank/DDBJ databases">
        <authorList>
            <person name="Hughes D."/>
        </authorList>
    </citation>
    <scope>NUCLEOTIDE SEQUENCE</scope>
    <source>
        <strain>Durham</strain>
        <strain evidence="4">NC isolate 2 -- Noor lab</strain>
    </source>
</reference>
<organism evidence="3 4">
    <name type="scientific">Megaselia scalaris</name>
    <name type="common">Humpbacked fly</name>
    <name type="synonym">Phora scalaris</name>
    <dbReference type="NCBI Taxonomy" id="36166"/>
    <lineage>
        <taxon>Eukaryota</taxon>
        <taxon>Metazoa</taxon>
        <taxon>Ecdysozoa</taxon>
        <taxon>Arthropoda</taxon>
        <taxon>Hexapoda</taxon>
        <taxon>Insecta</taxon>
        <taxon>Pterygota</taxon>
        <taxon>Neoptera</taxon>
        <taxon>Endopterygota</taxon>
        <taxon>Diptera</taxon>
        <taxon>Brachycera</taxon>
        <taxon>Muscomorpha</taxon>
        <taxon>Platypezoidea</taxon>
        <taxon>Phoridae</taxon>
        <taxon>Megaseliini</taxon>
        <taxon>Megaselia</taxon>
    </lineage>
</organism>
<dbReference type="GO" id="GO:0031625">
    <property type="term" value="F:ubiquitin protein ligase binding"/>
    <property type="evidence" value="ECO:0007669"/>
    <property type="project" value="InterPro"/>
</dbReference>
<feature type="domain" description="Cullin N-terminal" evidence="2">
    <location>
        <begin position="23"/>
        <end position="268"/>
    </location>
</feature>
<dbReference type="InterPro" id="IPR045093">
    <property type="entry name" value="Cullin"/>
</dbReference>
<dbReference type="HOGENOM" id="CLU_1040412_0_0_1"/>
<dbReference type="SUPFAM" id="SSF74788">
    <property type="entry name" value="Cullin repeat-like"/>
    <property type="match status" value="1"/>
</dbReference>
<dbReference type="STRING" id="36166.T1GRJ4"/>
<dbReference type="Proteomes" id="UP000015102">
    <property type="component" value="Unassembled WGS sequence"/>
</dbReference>
<keyword evidence="4" id="KW-1185">Reference proteome</keyword>
<dbReference type="EMBL" id="CAQQ02110788">
    <property type="status" value="NOT_ANNOTATED_CDS"/>
    <property type="molecule type" value="Genomic_DNA"/>
</dbReference>
<dbReference type="Gene3D" id="1.20.1310.10">
    <property type="entry name" value="Cullin Repeats"/>
    <property type="match status" value="2"/>
</dbReference>
<dbReference type="GO" id="GO:0006511">
    <property type="term" value="P:ubiquitin-dependent protein catabolic process"/>
    <property type="evidence" value="ECO:0007669"/>
    <property type="project" value="InterPro"/>
</dbReference>
<dbReference type="EnsemblMetazoa" id="MESCA006279-RA">
    <property type="protein sequence ID" value="MESCA006279-PA"/>
    <property type="gene ID" value="MESCA006279"/>
</dbReference>
<evidence type="ECO:0000313" key="4">
    <source>
        <dbReference type="Proteomes" id="UP000015102"/>
    </source>
</evidence>
<evidence type="ECO:0000259" key="2">
    <source>
        <dbReference type="Pfam" id="PF00888"/>
    </source>
</evidence>
<evidence type="ECO:0000313" key="3">
    <source>
        <dbReference type="EnsemblMetazoa" id="MESCA006279-PA"/>
    </source>
</evidence>
<protein>
    <recommendedName>
        <fullName evidence="2">Cullin N-terminal domain-containing protein</fullName>
    </recommendedName>
</protein>
<reference evidence="3" key="2">
    <citation type="submission" date="2015-06" db="UniProtKB">
        <authorList>
            <consortium name="EnsemblMetazoa"/>
        </authorList>
    </citation>
    <scope>IDENTIFICATION</scope>
</reference>